<dbReference type="InterPro" id="IPR027417">
    <property type="entry name" value="P-loop_NTPase"/>
</dbReference>
<dbReference type="GO" id="GO:0016226">
    <property type="term" value="P:iron-sulfur cluster assembly"/>
    <property type="evidence" value="ECO:0007669"/>
    <property type="project" value="InterPro"/>
</dbReference>
<dbReference type="GO" id="GO:0046872">
    <property type="term" value="F:metal ion binding"/>
    <property type="evidence" value="ECO:0007669"/>
    <property type="project" value="UniProtKB-KW"/>
</dbReference>
<evidence type="ECO:0000256" key="2">
    <source>
        <dbReference type="ARBA" id="ARBA00022723"/>
    </source>
</evidence>
<dbReference type="GO" id="GO:0051539">
    <property type="term" value="F:4 iron, 4 sulfur cluster binding"/>
    <property type="evidence" value="ECO:0007669"/>
    <property type="project" value="UniProtKB-KW"/>
</dbReference>
<dbReference type="OrthoDB" id="1741334at2759"/>
<keyword evidence="6" id="KW-0411">Iron-sulfur</keyword>
<comment type="caution">
    <text evidence="8">The sequence shown here is derived from an EMBL/GenBank/DDBJ whole genome shotgun (WGS) entry which is preliminary data.</text>
</comment>
<organism evidence="8 9">
    <name type="scientific">Diploscapter pachys</name>
    <dbReference type="NCBI Taxonomy" id="2018661"/>
    <lineage>
        <taxon>Eukaryota</taxon>
        <taxon>Metazoa</taxon>
        <taxon>Ecdysozoa</taxon>
        <taxon>Nematoda</taxon>
        <taxon>Chromadorea</taxon>
        <taxon>Rhabditida</taxon>
        <taxon>Rhabditina</taxon>
        <taxon>Rhabditomorpha</taxon>
        <taxon>Rhabditoidea</taxon>
        <taxon>Rhabditidae</taxon>
        <taxon>Diploscapter</taxon>
    </lineage>
</organism>
<dbReference type="PANTHER" id="PTHR23264">
    <property type="entry name" value="NUCLEOTIDE-BINDING PROTEIN NBP35 YEAST -RELATED"/>
    <property type="match status" value="1"/>
</dbReference>
<dbReference type="GO" id="GO:0005829">
    <property type="term" value="C:cytosol"/>
    <property type="evidence" value="ECO:0007669"/>
    <property type="project" value="TreeGrafter"/>
</dbReference>
<dbReference type="InterPro" id="IPR019591">
    <property type="entry name" value="Mrp/NBP35_ATP-bd"/>
</dbReference>
<feature type="non-terminal residue" evidence="8">
    <location>
        <position position="630"/>
    </location>
</feature>
<evidence type="ECO:0000256" key="6">
    <source>
        <dbReference type="ARBA" id="ARBA00023014"/>
    </source>
</evidence>
<feature type="region of interest" description="Disordered" evidence="7">
    <location>
        <begin position="366"/>
        <end position="391"/>
    </location>
</feature>
<accession>A0A2A2KNW9</accession>
<dbReference type="Pfam" id="PF10609">
    <property type="entry name" value="ParA"/>
    <property type="match status" value="1"/>
</dbReference>
<evidence type="ECO:0000313" key="8">
    <source>
        <dbReference type="EMBL" id="PAV75655.1"/>
    </source>
</evidence>
<keyword evidence="3" id="KW-0547">Nucleotide-binding</keyword>
<evidence type="ECO:0000256" key="1">
    <source>
        <dbReference type="ARBA" id="ARBA00022485"/>
    </source>
</evidence>
<dbReference type="AlphaFoldDB" id="A0A2A2KNW9"/>
<dbReference type="GO" id="GO:0140663">
    <property type="term" value="F:ATP-dependent FeS chaperone activity"/>
    <property type="evidence" value="ECO:0007669"/>
    <property type="project" value="InterPro"/>
</dbReference>
<keyword evidence="1" id="KW-0004">4Fe-4S</keyword>
<dbReference type="PANTHER" id="PTHR23264:SF35">
    <property type="entry name" value="CYTOSOLIC FE-S CLUSTER ASSEMBLY FACTOR NUBP1"/>
    <property type="match status" value="1"/>
</dbReference>
<gene>
    <name evidence="8" type="ORF">WR25_07984</name>
</gene>
<keyword evidence="4" id="KW-0067">ATP-binding</keyword>
<reference evidence="8 9" key="1">
    <citation type="journal article" date="2017" name="Curr. Biol.">
        <title>Genome architecture and evolution of a unichromosomal asexual nematode.</title>
        <authorList>
            <person name="Fradin H."/>
            <person name="Zegar C."/>
            <person name="Gutwein M."/>
            <person name="Lucas J."/>
            <person name="Kovtun M."/>
            <person name="Corcoran D."/>
            <person name="Baugh L.R."/>
            <person name="Kiontke K."/>
            <person name="Gunsalus K."/>
            <person name="Fitch D.H."/>
            <person name="Piano F."/>
        </authorList>
    </citation>
    <scope>NUCLEOTIDE SEQUENCE [LARGE SCALE GENOMIC DNA]</scope>
    <source>
        <strain evidence="8">PF1309</strain>
    </source>
</reference>
<feature type="region of interest" description="Disordered" evidence="7">
    <location>
        <begin position="448"/>
        <end position="517"/>
    </location>
</feature>
<name>A0A2A2KNW9_9BILA</name>
<keyword evidence="5" id="KW-0408">Iron</keyword>
<dbReference type="EMBL" id="LIAE01008049">
    <property type="protein sequence ID" value="PAV75655.1"/>
    <property type="molecule type" value="Genomic_DNA"/>
</dbReference>
<sequence>MSNPVKTQSSSNPNLMMADHVSQSVNPNPTVDVANLTRHLKERDQIIVQLRQQLKEKDAQLAEMHSILQSFNPKQAPTIEGETYELKPSLLTDAKEALINHVGFRIGNIRSAAIECKTSYDGDITIAHMVRKTITLLMIQLFKHDNTLRYTTPSRELNTNMTRFPEEISTKIANGILKLIQTSSKTYLTTLELWKRWIHNEITHVLAYSPTRRTDSPLFKQIDYEEYLKKLNFDEQAAEDGWYANVSSALNVTNVPAFVPTATTSDLAASTSRFISGPEPATSFSFNEFGLSTSVSAPSVFSENFANTEQGTSSASNPFLGTWEQSSNQSLPAGYEMGHRIHDQMYHGDHNIHTMTWNHQQQQGPWNYQQQQGPWNHQQQGQNDGNQGMQNWGQDLLLQLGNEKKKSRAGKINVEFFRQGNGAGGGVMMASNNPLRSLPDEWVMQPTGATTYNDPRIGGPTEDYPPPRPSSKYVRSSVERKRESCPGVSSENAEKASGCAGCPNQKSCASGEKPPPDVDIPKIQDRFRHIKHKVAILDIDICGPSQLRMMGVEDEQVHQSADGWTPVSVADNLTDEHRFSAWSAQPLTALISPDGQPASSARCVVPPCCPFSQQKKPCPLQMALKTIPRL</sequence>
<evidence type="ECO:0000256" key="4">
    <source>
        <dbReference type="ARBA" id="ARBA00022840"/>
    </source>
</evidence>
<proteinExistence type="predicted"/>
<dbReference type="Gene3D" id="3.40.50.300">
    <property type="entry name" value="P-loop containing nucleotide triphosphate hydrolases"/>
    <property type="match status" value="1"/>
</dbReference>
<dbReference type="GO" id="GO:0005524">
    <property type="term" value="F:ATP binding"/>
    <property type="evidence" value="ECO:0007669"/>
    <property type="project" value="UniProtKB-KW"/>
</dbReference>
<evidence type="ECO:0000313" key="9">
    <source>
        <dbReference type="Proteomes" id="UP000218231"/>
    </source>
</evidence>
<evidence type="ECO:0000256" key="5">
    <source>
        <dbReference type="ARBA" id="ARBA00023004"/>
    </source>
</evidence>
<evidence type="ECO:0000256" key="7">
    <source>
        <dbReference type="SAM" id="MobiDB-lite"/>
    </source>
</evidence>
<dbReference type="InterPro" id="IPR033756">
    <property type="entry name" value="YlxH/NBP35"/>
</dbReference>
<evidence type="ECO:0000256" key="3">
    <source>
        <dbReference type="ARBA" id="ARBA00022741"/>
    </source>
</evidence>
<protein>
    <submittedName>
        <fullName evidence="8">Uncharacterized protein</fullName>
    </submittedName>
</protein>
<keyword evidence="2" id="KW-0479">Metal-binding</keyword>
<dbReference type="STRING" id="2018661.A0A2A2KNW9"/>
<dbReference type="Proteomes" id="UP000218231">
    <property type="component" value="Unassembled WGS sequence"/>
</dbReference>
<keyword evidence="9" id="KW-1185">Reference proteome</keyword>